<feature type="domain" description="Peptidase S1" evidence="4">
    <location>
        <begin position="31"/>
        <end position="206"/>
    </location>
</feature>
<dbReference type="PROSITE" id="PS50240">
    <property type="entry name" value="TRYPSIN_DOM"/>
    <property type="match status" value="1"/>
</dbReference>
<dbReference type="InterPro" id="IPR051487">
    <property type="entry name" value="Ser/Thr_Proteases_Immune/Dev"/>
</dbReference>
<keyword evidence="3" id="KW-1133">Transmembrane helix</keyword>
<accession>A0A1I8AUV9</accession>
<evidence type="ECO:0000256" key="1">
    <source>
        <dbReference type="ARBA" id="ARBA00023157"/>
    </source>
</evidence>
<evidence type="ECO:0000313" key="6">
    <source>
        <dbReference type="WBParaSite" id="L893_g9304.t1"/>
    </source>
</evidence>
<protein>
    <submittedName>
        <fullName evidence="6">Peptidase S1 domain-containing protein</fullName>
    </submittedName>
</protein>
<feature type="transmembrane region" description="Helical" evidence="3">
    <location>
        <begin position="211"/>
        <end position="232"/>
    </location>
</feature>
<dbReference type="SUPFAM" id="SSF50494">
    <property type="entry name" value="Trypsin-like serine proteases"/>
    <property type="match status" value="1"/>
</dbReference>
<dbReference type="Gene3D" id="2.40.10.10">
    <property type="entry name" value="Trypsin-like serine proteases"/>
    <property type="match status" value="1"/>
</dbReference>
<dbReference type="InterPro" id="IPR033116">
    <property type="entry name" value="TRYPSIN_SER"/>
</dbReference>
<feature type="transmembrane region" description="Helical" evidence="3">
    <location>
        <begin position="6"/>
        <end position="28"/>
    </location>
</feature>
<dbReference type="Proteomes" id="UP000095287">
    <property type="component" value="Unplaced"/>
</dbReference>
<evidence type="ECO:0000313" key="5">
    <source>
        <dbReference type="Proteomes" id="UP000095287"/>
    </source>
</evidence>
<dbReference type="InterPro" id="IPR001254">
    <property type="entry name" value="Trypsin_dom"/>
</dbReference>
<reference evidence="6" key="1">
    <citation type="submission" date="2016-11" db="UniProtKB">
        <authorList>
            <consortium name="WormBaseParasite"/>
        </authorList>
    </citation>
    <scope>IDENTIFICATION</scope>
</reference>
<keyword evidence="5" id="KW-1185">Reference proteome</keyword>
<keyword evidence="3" id="KW-0472">Membrane</keyword>
<keyword evidence="3" id="KW-0812">Transmembrane</keyword>
<evidence type="ECO:0000256" key="3">
    <source>
        <dbReference type="SAM" id="Phobius"/>
    </source>
</evidence>
<comment type="similarity">
    <text evidence="2">Belongs to the peptidase S1 family. CLIP subfamily.</text>
</comment>
<dbReference type="AlphaFoldDB" id="A0A1I8AUV9"/>
<dbReference type="PROSITE" id="PS00135">
    <property type="entry name" value="TRYPSIN_SER"/>
    <property type="match status" value="1"/>
</dbReference>
<dbReference type="GO" id="GO:0004252">
    <property type="term" value="F:serine-type endopeptidase activity"/>
    <property type="evidence" value="ECO:0007669"/>
    <property type="project" value="InterPro"/>
</dbReference>
<proteinExistence type="inferred from homology"/>
<dbReference type="InterPro" id="IPR009003">
    <property type="entry name" value="Peptidase_S1_PA"/>
</dbReference>
<sequence>MFELLNHFNFIKWVSWTFFGMFSAGSYFRQMHRVYRTYSIGVLGITNTTGQSTRRNVKVHKDFTFSRAVKTVQLRYDDSKILDSVKTLTATGWGVYDPHDDTKTSTTLREVQVPLIPHNTCKKWWNLHVANSDVDDSMICAGGIGKGTGQGDSGGPLLAFYNNTYIQVGLTSFGVNSPEGLYDQYDFPAVYTRVSKYCDFISKATGKMATCGANGTMYFFAIITAIASYALLH</sequence>
<name>A0A1I8AUV9_9BILA</name>
<dbReference type="SMART" id="SM00020">
    <property type="entry name" value="Tryp_SPc"/>
    <property type="match status" value="1"/>
</dbReference>
<dbReference type="GO" id="GO:0006508">
    <property type="term" value="P:proteolysis"/>
    <property type="evidence" value="ECO:0007669"/>
    <property type="project" value="InterPro"/>
</dbReference>
<organism evidence="5 6">
    <name type="scientific">Steinernema glaseri</name>
    <dbReference type="NCBI Taxonomy" id="37863"/>
    <lineage>
        <taxon>Eukaryota</taxon>
        <taxon>Metazoa</taxon>
        <taxon>Ecdysozoa</taxon>
        <taxon>Nematoda</taxon>
        <taxon>Chromadorea</taxon>
        <taxon>Rhabditida</taxon>
        <taxon>Tylenchina</taxon>
        <taxon>Panagrolaimomorpha</taxon>
        <taxon>Strongyloidoidea</taxon>
        <taxon>Steinernematidae</taxon>
        <taxon>Steinernema</taxon>
    </lineage>
</organism>
<dbReference type="InterPro" id="IPR043504">
    <property type="entry name" value="Peptidase_S1_PA_chymotrypsin"/>
</dbReference>
<evidence type="ECO:0000256" key="2">
    <source>
        <dbReference type="ARBA" id="ARBA00024195"/>
    </source>
</evidence>
<dbReference type="Pfam" id="PF00089">
    <property type="entry name" value="Trypsin"/>
    <property type="match status" value="1"/>
</dbReference>
<evidence type="ECO:0000259" key="4">
    <source>
        <dbReference type="PROSITE" id="PS50240"/>
    </source>
</evidence>
<keyword evidence="1" id="KW-1015">Disulfide bond</keyword>
<dbReference type="WBParaSite" id="L893_g9304.t1">
    <property type="protein sequence ID" value="L893_g9304.t1"/>
    <property type="gene ID" value="L893_g9304"/>
</dbReference>
<dbReference type="PANTHER" id="PTHR24256">
    <property type="entry name" value="TRYPTASE-RELATED"/>
    <property type="match status" value="1"/>
</dbReference>